<organism evidence="14 15">
    <name type="scientific">Hanseniaspora valbyensis NRRL Y-1626</name>
    <dbReference type="NCBI Taxonomy" id="766949"/>
    <lineage>
        <taxon>Eukaryota</taxon>
        <taxon>Fungi</taxon>
        <taxon>Dikarya</taxon>
        <taxon>Ascomycota</taxon>
        <taxon>Saccharomycotina</taxon>
        <taxon>Saccharomycetes</taxon>
        <taxon>Saccharomycodales</taxon>
        <taxon>Saccharomycodaceae</taxon>
        <taxon>Hanseniaspora</taxon>
    </lineage>
</organism>
<evidence type="ECO:0000256" key="2">
    <source>
        <dbReference type="ARBA" id="ARBA00006972"/>
    </source>
</evidence>
<evidence type="ECO:0000256" key="7">
    <source>
        <dbReference type="ARBA" id="ARBA00022927"/>
    </source>
</evidence>
<comment type="function">
    <text evidence="11">The coatomer is a cytosolic protein complex that binds to dilysine motifs and reversibly associates with Golgi non-clathrin-coated vesicles, which further mediate biosynthetic protein transport from the ER, via the Golgi up to the trans Golgi network. Coatomer complex is required for budding from Golgi membranes, and is essential for the retrograde Golgi-to-ER transport of dilysine-tagged proteins. The zeta subunit may be involved in regulating the coat assembly and, hence, the rate of biosynthetic protein transport due to its association-dissociation properties with the coatomer complex.</text>
</comment>
<protein>
    <recommendedName>
        <fullName evidence="12">Coatomer subunit zeta</fullName>
    </recommendedName>
</protein>
<sequence length="214" mass="24407">MVSPLSLYTISSFLILNEKGKRVFNKYYTNPFVKYEEYEKSKEDPQYTSTKYLDLDISLSKKKQIEFEKLIFKKINEAYGSNSNTTKDIELLVNDNKVSIFQRINDLTFVLTSTSPSEDVNEILLQLSFEGIIKSLDLLLDGGIDLQSLNNNFDLLSLVVDESIDDGVVLQYDENAIINRITLMTEDEGQINLNNIAEKGLKSAWGFAKTRFAL</sequence>
<dbReference type="GO" id="GO:0000139">
    <property type="term" value="C:Golgi membrane"/>
    <property type="evidence" value="ECO:0007669"/>
    <property type="project" value="UniProtKB-SubCell"/>
</dbReference>
<dbReference type="Pfam" id="PF01217">
    <property type="entry name" value="Clat_adaptor_s"/>
    <property type="match status" value="1"/>
</dbReference>
<keyword evidence="10 12" id="KW-0968">Cytoplasmic vesicle</keyword>
<keyword evidence="7 12" id="KW-0653">Protein transport</keyword>
<evidence type="ECO:0000256" key="4">
    <source>
        <dbReference type="ARBA" id="ARBA00022448"/>
    </source>
</evidence>
<dbReference type="GO" id="GO:0006891">
    <property type="term" value="P:intra-Golgi vesicle-mediated transport"/>
    <property type="evidence" value="ECO:0007669"/>
    <property type="project" value="TreeGrafter"/>
</dbReference>
<comment type="subunit">
    <text evidence="3 12">Oligomeric complex that consists of at least the alpha, beta, beta', gamma, delta, epsilon and zeta subunits.</text>
</comment>
<evidence type="ECO:0000256" key="6">
    <source>
        <dbReference type="ARBA" id="ARBA00022892"/>
    </source>
</evidence>
<dbReference type="PANTHER" id="PTHR11043">
    <property type="entry name" value="ZETA-COAT PROTEIN"/>
    <property type="match status" value="1"/>
</dbReference>
<evidence type="ECO:0000256" key="5">
    <source>
        <dbReference type="ARBA" id="ARBA00022490"/>
    </source>
</evidence>
<comment type="caution">
    <text evidence="14">The sequence shown here is derived from an EMBL/GenBank/DDBJ whole genome shotgun (WGS) entry which is preliminary data.</text>
</comment>
<gene>
    <name evidence="14" type="ORF">HANVADRAFT_26154</name>
</gene>
<proteinExistence type="inferred from homology"/>
<keyword evidence="15" id="KW-1185">Reference proteome</keyword>
<evidence type="ECO:0000313" key="15">
    <source>
        <dbReference type="Proteomes" id="UP000092321"/>
    </source>
</evidence>
<dbReference type="GO" id="GO:0006886">
    <property type="term" value="P:intracellular protein transport"/>
    <property type="evidence" value="ECO:0007669"/>
    <property type="project" value="TreeGrafter"/>
</dbReference>
<evidence type="ECO:0000256" key="11">
    <source>
        <dbReference type="ARBA" id="ARBA00045555"/>
    </source>
</evidence>
<keyword evidence="4 12" id="KW-0813">Transport</keyword>
<dbReference type="OrthoDB" id="10249988at2759"/>
<dbReference type="InterPro" id="IPR039652">
    <property type="entry name" value="Coatomer_zeta"/>
</dbReference>
<keyword evidence="8 12" id="KW-0333">Golgi apparatus</keyword>
<dbReference type="SUPFAM" id="SSF64356">
    <property type="entry name" value="SNARE-like"/>
    <property type="match status" value="1"/>
</dbReference>
<dbReference type="Proteomes" id="UP000092321">
    <property type="component" value="Unassembled WGS sequence"/>
</dbReference>
<dbReference type="EMBL" id="LXPE01000032">
    <property type="protein sequence ID" value="OBA25947.1"/>
    <property type="molecule type" value="Genomic_DNA"/>
</dbReference>
<evidence type="ECO:0000259" key="13">
    <source>
        <dbReference type="Pfam" id="PF01217"/>
    </source>
</evidence>
<evidence type="ECO:0000256" key="9">
    <source>
        <dbReference type="ARBA" id="ARBA00023136"/>
    </source>
</evidence>
<keyword evidence="6 12" id="KW-0931">ER-Golgi transport</keyword>
<dbReference type="PANTHER" id="PTHR11043:SF0">
    <property type="entry name" value="COATOMER SUBUNIT ZETA"/>
    <property type="match status" value="1"/>
</dbReference>
<dbReference type="GO" id="GO:0006890">
    <property type="term" value="P:retrograde vesicle-mediated transport, Golgi to endoplasmic reticulum"/>
    <property type="evidence" value="ECO:0007669"/>
    <property type="project" value="UniProtKB-UniRule"/>
</dbReference>
<evidence type="ECO:0000256" key="8">
    <source>
        <dbReference type="ARBA" id="ARBA00023034"/>
    </source>
</evidence>
<dbReference type="GO" id="GO:0030126">
    <property type="term" value="C:COPI vesicle coat"/>
    <property type="evidence" value="ECO:0007669"/>
    <property type="project" value="UniProtKB-UniRule"/>
</dbReference>
<dbReference type="AlphaFoldDB" id="A0A1B7TB60"/>
<keyword evidence="9 12" id="KW-0472">Membrane</keyword>
<evidence type="ECO:0000256" key="12">
    <source>
        <dbReference type="RuleBase" id="RU366053"/>
    </source>
</evidence>
<reference evidence="15" key="1">
    <citation type="journal article" date="2016" name="Proc. Natl. Acad. Sci. U.S.A.">
        <title>Comparative genomics of biotechnologically important yeasts.</title>
        <authorList>
            <person name="Riley R."/>
            <person name="Haridas S."/>
            <person name="Wolfe K.H."/>
            <person name="Lopes M.R."/>
            <person name="Hittinger C.T."/>
            <person name="Goeker M."/>
            <person name="Salamov A.A."/>
            <person name="Wisecaver J.H."/>
            <person name="Long T.M."/>
            <person name="Calvey C.H."/>
            <person name="Aerts A.L."/>
            <person name="Barry K.W."/>
            <person name="Choi C."/>
            <person name="Clum A."/>
            <person name="Coughlan A.Y."/>
            <person name="Deshpande S."/>
            <person name="Douglass A.P."/>
            <person name="Hanson S.J."/>
            <person name="Klenk H.-P."/>
            <person name="LaButti K.M."/>
            <person name="Lapidus A."/>
            <person name="Lindquist E.A."/>
            <person name="Lipzen A.M."/>
            <person name="Meier-Kolthoff J.P."/>
            <person name="Ohm R.A."/>
            <person name="Otillar R.P."/>
            <person name="Pangilinan J.L."/>
            <person name="Peng Y."/>
            <person name="Rokas A."/>
            <person name="Rosa C.A."/>
            <person name="Scheuner C."/>
            <person name="Sibirny A.A."/>
            <person name="Slot J.C."/>
            <person name="Stielow J.B."/>
            <person name="Sun H."/>
            <person name="Kurtzman C.P."/>
            <person name="Blackwell M."/>
            <person name="Grigoriev I.V."/>
            <person name="Jeffries T.W."/>
        </authorList>
    </citation>
    <scope>NUCLEOTIDE SEQUENCE [LARGE SCALE GENOMIC DNA]</scope>
    <source>
        <strain evidence="15">NRRL Y-1626</strain>
    </source>
</reference>
<evidence type="ECO:0000256" key="3">
    <source>
        <dbReference type="ARBA" id="ARBA00011775"/>
    </source>
</evidence>
<evidence type="ECO:0000256" key="10">
    <source>
        <dbReference type="ARBA" id="ARBA00023329"/>
    </source>
</evidence>
<name>A0A1B7TB60_9ASCO</name>
<accession>A0A1B7TB60</accession>
<dbReference type="InterPro" id="IPR022775">
    <property type="entry name" value="AP_mu_sigma_su"/>
</dbReference>
<keyword evidence="5 12" id="KW-0963">Cytoplasm</keyword>
<dbReference type="InterPro" id="IPR011012">
    <property type="entry name" value="Longin-like_dom_sf"/>
</dbReference>
<comment type="similarity">
    <text evidence="2 12">Belongs to the adaptor complexes small subunit family.</text>
</comment>
<comment type="subcellular location">
    <subcellularLocation>
        <location evidence="12">Cytoplasm</location>
    </subcellularLocation>
    <subcellularLocation>
        <location evidence="1 12">Golgi apparatus membrane</location>
        <topology evidence="1 12">Peripheral membrane protein</topology>
        <orientation evidence="1 12">Cytoplasmic side</orientation>
    </subcellularLocation>
    <subcellularLocation>
        <location evidence="12">Cytoplasmic vesicle</location>
        <location evidence="12">COPI-coated vesicle membrane</location>
        <topology evidence="12">Peripheral membrane protein</topology>
        <orientation evidence="12">Cytoplasmic side</orientation>
    </subcellularLocation>
</comment>
<evidence type="ECO:0000256" key="1">
    <source>
        <dbReference type="ARBA" id="ARBA00004255"/>
    </source>
</evidence>
<feature type="domain" description="AP complex mu/sigma subunit" evidence="13">
    <location>
        <begin position="10"/>
        <end position="187"/>
    </location>
</feature>
<evidence type="ECO:0000313" key="14">
    <source>
        <dbReference type="EMBL" id="OBA25947.1"/>
    </source>
</evidence>
<dbReference type="Gene3D" id="3.30.450.60">
    <property type="match status" value="1"/>
</dbReference>